<accession>A0ABW1UZQ6</accession>
<dbReference type="PANTHER" id="PTHR30435:SF2">
    <property type="entry name" value="FLAGELLAR BASAL-BODY ROD PROTEIN FLGC"/>
    <property type="match status" value="1"/>
</dbReference>
<dbReference type="Pfam" id="PF00460">
    <property type="entry name" value="Flg_bb_rod"/>
    <property type="match status" value="1"/>
</dbReference>
<evidence type="ECO:0000256" key="6">
    <source>
        <dbReference type="RuleBase" id="RU362062"/>
    </source>
</evidence>
<evidence type="ECO:0000313" key="9">
    <source>
        <dbReference type="EMBL" id="MFC6331173.1"/>
    </source>
</evidence>
<keyword evidence="9" id="KW-0282">Flagellum</keyword>
<keyword evidence="4 6" id="KW-0975">Bacterial flagellum</keyword>
<dbReference type="InterPro" id="IPR019776">
    <property type="entry name" value="Flagellar_basal_body_rod_CS"/>
</dbReference>
<evidence type="ECO:0000256" key="4">
    <source>
        <dbReference type="ARBA" id="ARBA00023143"/>
    </source>
</evidence>
<gene>
    <name evidence="9" type="primary">flgC</name>
    <name evidence="9" type="ORF">ACFP56_00945</name>
</gene>
<dbReference type="NCBIfam" id="TIGR01395">
    <property type="entry name" value="FlgC"/>
    <property type="match status" value="1"/>
</dbReference>
<evidence type="ECO:0000256" key="5">
    <source>
        <dbReference type="ARBA" id="ARBA00025933"/>
    </source>
</evidence>
<sequence>MKITNGFDISASALTANRMRMDVISSNIANAETTRADYVNGEYVPYKRKMVVMNSNEQSFSTLFNHALNGKDATNKFKGVNVTKIVEDASPTKLVYNPSHPDANEDGYVHMPNVDIATEMVDMIAAVRAYESNVTALNATKSMFMKALELGK</sequence>
<reference evidence="10" key="1">
    <citation type="journal article" date="2019" name="Int. J. Syst. Evol. Microbiol.">
        <title>The Global Catalogue of Microorganisms (GCM) 10K type strain sequencing project: providing services to taxonomists for standard genome sequencing and annotation.</title>
        <authorList>
            <consortium name="The Broad Institute Genomics Platform"/>
            <consortium name="The Broad Institute Genome Sequencing Center for Infectious Disease"/>
            <person name="Wu L."/>
            <person name="Ma J."/>
        </authorList>
    </citation>
    <scope>NUCLEOTIDE SEQUENCE [LARGE SCALE GENOMIC DNA]</scope>
    <source>
        <strain evidence="10">PCU 280</strain>
    </source>
</reference>
<keyword evidence="9" id="KW-0966">Cell projection</keyword>
<dbReference type="Pfam" id="PF06429">
    <property type="entry name" value="Flg_bbr_C"/>
    <property type="match status" value="1"/>
</dbReference>
<dbReference type="InterPro" id="IPR010930">
    <property type="entry name" value="Flg_bb/hook_C_dom"/>
</dbReference>
<keyword evidence="9" id="KW-0969">Cilium</keyword>
<keyword evidence="10" id="KW-1185">Reference proteome</keyword>
<dbReference type="PROSITE" id="PS00588">
    <property type="entry name" value="FLAGELLA_BB_ROD"/>
    <property type="match status" value="1"/>
</dbReference>
<dbReference type="EMBL" id="JBHSTE010000001">
    <property type="protein sequence ID" value="MFC6331173.1"/>
    <property type="molecule type" value="Genomic_DNA"/>
</dbReference>
<comment type="caution">
    <text evidence="9">The sequence shown here is derived from an EMBL/GenBank/DDBJ whole genome shotgun (WGS) entry which is preliminary data.</text>
</comment>
<dbReference type="PANTHER" id="PTHR30435">
    <property type="entry name" value="FLAGELLAR PROTEIN"/>
    <property type="match status" value="1"/>
</dbReference>
<evidence type="ECO:0000256" key="1">
    <source>
        <dbReference type="ARBA" id="ARBA00004117"/>
    </source>
</evidence>
<proteinExistence type="inferred from homology"/>
<comment type="subcellular location">
    <subcellularLocation>
        <location evidence="1 6">Bacterial flagellum basal body</location>
    </subcellularLocation>
</comment>
<feature type="domain" description="Flagellar basal-body/hook protein C-terminal" evidence="8">
    <location>
        <begin position="106"/>
        <end position="150"/>
    </location>
</feature>
<evidence type="ECO:0000259" key="7">
    <source>
        <dbReference type="Pfam" id="PF00460"/>
    </source>
</evidence>
<comment type="subunit">
    <text evidence="5 6">The basal body constitutes a major portion of the flagellar organelle and consists of four rings (L,P,S, and M) mounted on a central rod. The rod consists of about 26 subunits of FlgG in the distal portion, and FlgB, FlgC and FlgF are thought to build up the proximal portion of the rod with about 6 subunits each.</text>
</comment>
<evidence type="ECO:0000256" key="3">
    <source>
        <dbReference type="ARBA" id="ARBA00017941"/>
    </source>
</evidence>
<organism evidence="9 10">
    <name type="scientific">Paenibacillus septentrionalis</name>
    <dbReference type="NCBI Taxonomy" id="429342"/>
    <lineage>
        <taxon>Bacteria</taxon>
        <taxon>Bacillati</taxon>
        <taxon>Bacillota</taxon>
        <taxon>Bacilli</taxon>
        <taxon>Bacillales</taxon>
        <taxon>Paenibacillaceae</taxon>
        <taxon>Paenibacillus</taxon>
    </lineage>
</organism>
<evidence type="ECO:0000313" key="10">
    <source>
        <dbReference type="Proteomes" id="UP001596233"/>
    </source>
</evidence>
<protein>
    <recommendedName>
        <fullName evidence="3 6">Flagellar basal-body rod protein FlgC</fullName>
    </recommendedName>
</protein>
<dbReference type="InterPro" id="IPR001444">
    <property type="entry name" value="Flag_bb_rod_N"/>
</dbReference>
<dbReference type="InterPro" id="IPR006299">
    <property type="entry name" value="FlgC"/>
</dbReference>
<dbReference type="Proteomes" id="UP001596233">
    <property type="component" value="Unassembled WGS sequence"/>
</dbReference>
<name>A0ABW1UZQ6_9BACL</name>
<comment type="similarity">
    <text evidence="2">Belongs to the flagella basal body rod proteins family.</text>
</comment>
<evidence type="ECO:0000256" key="2">
    <source>
        <dbReference type="ARBA" id="ARBA00009677"/>
    </source>
</evidence>
<feature type="domain" description="Flagellar basal body rod protein N-terminal" evidence="7">
    <location>
        <begin position="8"/>
        <end position="36"/>
    </location>
</feature>
<evidence type="ECO:0000259" key="8">
    <source>
        <dbReference type="Pfam" id="PF06429"/>
    </source>
</evidence>
<dbReference type="RefSeq" id="WP_379230127.1">
    <property type="nucleotide sequence ID" value="NZ_JBHSTE010000001.1"/>
</dbReference>